<comment type="caution">
    <text evidence="3">The sequence shown here is derived from an EMBL/GenBank/DDBJ whole genome shotgun (WGS) entry which is preliminary data.</text>
</comment>
<keyword evidence="4" id="KW-1185">Reference proteome</keyword>
<dbReference type="InterPro" id="IPR007421">
    <property type="entry name" value="Schlafen_AlbA_2_dom"/>
</dbReference>
<feature type="domain" description="Schlafen AlbA-2" evidence="2">
    <location>
        <begin position="109"/>
        <end position="265"/>
    </location>
</feature>
<keyword evidence="1" id="KW-0472">Membrane</keyword>
<organism evidence="3 4">
    <name type="scientific">Serinibacter salmoneus</name>
    <dbReference type="NCBI Taxonomy" id="556530"/>
    <lineage>
        <taxon>Bacteria</taxon>
        <taxon>Bacillati</taxon>
        <taxon>Actinomycetota</taxon>
        <taxon>Actinomycetes</taxon>
        <taxon>Micrococcales</taxon>
        <taxon>Beutenbergiaceae</taxon>
        <taxon>Serinibacter</taxon>
    </lineage>
</organism>
<keyword evidence="3" id="KW-0238">DNA-binding</keyword>
<evidence type="ECO:0000259" key="2">
    <source>
        <dbReference type="Pfam" id="PF04326"/>
    </source>
</evidence>
<reference evidence="3 4" key="1">
    <citation type="submission" date="2017-10" db="EMBL/GenBank/DDBJ databases">
        <title>Sequencing the genomes of 1000 actinobacteria strains.</title>
        <authorList>
            <person name="Klenk H.-P."/>
        </authorList>
    </citation>
    <scope>NUCLEOTIDE SEQUENCE [LARGE SCALE GENOMIC DNA]</scope>
    <source>
        <strain evidence="3 4">DSM 21801</strain>
    </source>
</reference>
<dbReference type="EMBL" id="PDJD01000001">
    <property type="protein sequence ID" value="PFG20044.1"/>
    <property type="molecule type" value="Genomic_DNA"/>
</dbReference>
<dbReference type="GO" id="GO:0003677">
    <property type="term" value="F:DNA binding"/>
    <property type="evidence" value="ECO:0007669"/>
    <property type="project" value="UniProtKB-KW"/>
</dbReference>
<feature type="transmembrane region" description="Helical" evidence="1">
    <location>
        <begin position="70"/>
        <end position="91"/>
    </location>
</feature>
<accession>A0A2A9D049</accession>
<dbReference type="PANTHER" id="PTHR12155:SF41">
    <property type="entry name" value="SCHLAFEN ALBA-2 DOMAIN-CONTAINING PROTEIN"/>
    <property type="match status" value="1"/>
</dbReference>
<dbReference type="Pfam" id="PF04326">
    <property type="entry name" value="SLFN_AlbA_2"/>
    <property type="match status" value="1"/>
</dbReference>
<protein>
    <submittedName>
        <fullName evidence="3">Putative DNA-binding protein</fullName>
    </submittedName>
</protein>
<keyword evidence="1" id="KW-0812">Transmembrane</keyword>
<sequence length="300" mass="32216">MIGQVPLWVVALGPLLALVMGWVFATIARLVLRRRARLNFFTSIVVAMVGASVGMLLAELTPAPNLGSPLVWVLSLGMSIAFTAGYGWLVAHLQQPERASVAELLRRGESDGVEFKSTARVNLHTGKRDEKMEMVIAKTIAAFLNAGGGTLLIGVDDDGRALGLEADLALMKQADLDRYELWLRDHLEKTLGQNATASVRVSFEQVAASEADTETGASAGLEASGEVMHPVCRVDIGSSPRPVYLRAKGAPTQLWVRTGNSTRQLSVDEATEYVMERWPMGMGATLAAQVRAVGRFSGEG</sequence>
<proteinExistence type="predicted"/>
<name>A0A2A9D049_9MICO</name>
<dbReference type="OrthoDB" id="9798761at2"/>
<evidence type="ECO:0000313" key="4">
    <source>
        <dbReference type="Proteomes" id="UP000224915"/>
    </source>
</evidence>
<dbReference type="Gene3D" id="3.30.950.30">
    <property type="entry name" value="Schlafen, AAA domain"/>
    <property type="match status" value="1"/>
</dbReference>
<dbReference type="PANTHER" id="PTHR12155">
    <property type="entry name" value="SCHLAFEN"/>
    <property type="match status" value="1"/>
</dbReference>
<feature type="transmembrane region" description="Helical" evidence="1">
    <location>
        <begin position="6"/>
        <end position="31"/>
    </location>
</feature>
<evidence type="ECO:0000256" key="1">
    <source>
        <dbReference type="SAM" id="Phobius"/>
    </source>
</evidence>
<evidence type="ECO:0000313" key="3">
    <source>
        <dbReference type="EMBL" id="PFG20044.1"/>
    </source>
</evidence>
<feature type="transmembrane region" description="Helical" evidence="1">
    <location>
        <begin position="38"/>
        <end position="58"/>
    </location>
</feature>
<gene>
    <name evidence="3" type="ORF">ATL40_1627</name>
</gene>
<dbReference type="InterPro" id="IPR038461">
    <property type="entry name" value="Schlafen_AlbA_2_dom_sf"/>
</dbReference>
<dbReference type="Proteomes" id="UP000224915">
    <property type="component" value="Unassembled WGS sequence"/>
</dbReference>
<dbReference type="InterPro" id="IPR029684">
    <property type="entry name" value="Schlafen"/>
</dbReference>
<dbReference type="AlphaFoldDB" id="A0A2A9D049"/>
<dbReference type="RefSeq" id="WP_098469085.1">
    <property type="nucleotide sequence ID" value="NZ_PDJD01000001.1"/>
</dbReference>
<keyword evidence="1" id="KW-1133">Transmembrane helix</keyword>